<proteinExistence type="predicted"/>
<dbReference type="Proteomes" id="UP001457282">
    <property type="component" value="Unassembled WGS sequence"/>
</dbReference>
<evidence type="ECO:0000313" key="5">
    <source>
        <dbReference type="Proteomes" id="UP001457282"/>
    </source>
</evidence>
<evidence type="ECO:0000313" key="4">
    <source>
        <dbReference type="EMBL" id="KAK9913351.1"/>
    </source>
</evidence>
<keyword evidence="5" id="KW-1185">Reference proteome</keyword>
<feature type="domain" description="Cyclic nucleotide-binding" evidence="3">
    <location>
        <begin position="84"/>
        <end position="163"/>
    </location>
</feature>
<reference evidence="4 5" key="1">
    <citation type="journal article" date="2023" name="G3 (Bethesda)">
        <title>A chromosome-length genome assembly and annotation of blackberry (Rubus argutus, cv. 'Hillquist').</title>
        <authorList>
            <person name="Bruna T."/>
            <person name="Aryal R."/>
            <person name="Dudchenko O."/>
            <person name="Sargent D.J."/>
            <person name="Mead D."/>
            <person name="Buti M."/>
            <person name="Cavallini A."/>
            <person name="Hytonen T."/>
            <person name="Andres J."/>
            <person name="Pham M."/>
            <person name="Weisz D."/>
            <person name="Mascagni F."/>
            <person name="Usai G."/>
            <person name="Natali L."/>
            <person name="Bassil N."/>
            <person name="Fernandez G.E."/>
            <person name="Lomsadze A."/>
            <person name="Armour M."/>
            <person name="Olukolu B."/>
            <person name="Poorten T."/>
            <person name="Britton C."/>
            <person name="Davik J."/>
            <person name="Ashrafi H."/>
            <person name="Aiden E.L."/>
            <person name="Borodovsky M."/>
            <person name="Worthington M."/>
        </authorList>
    </citation>
    <scope>NUCLEOTIDE SEQUENCE [LARGE SCALE GENOMIC DNA]</scope>
    <source>
        <strain evidence="4">PI 553951</strain>
    </source>
</reference>
<dbReference type="InterPro" id="IPR014710">
    <property type="entry name" value="RmlC-like_jellyroll"/>
</dbReference>
<feature type="domain" description="Cyclic nucleotide-binding" evidence="3">
    <location>
        <begin position="214"/>
        <end position="280"/>
    </location>
</feature>
<dbReference type="PROSITE" id="PS50042">
    <property type="entry name" value="CNMP_BINDING_3"/>
    <property type="match status" value="2"/>
</dbReference>
<dbReference type="AlphaFoldDB" id="A0AAW1VZV7"/>
<accession>A0AAW1VZV7</accession>
<name>A0AAW1VZV7_RUBAR</name>
<dbReference type="PANTHER" id="PTHR45651:SF68">
    <property type="entry name" value="ION TRANSPORT DOMAIN-CONTAINING PROTEIN"/>
    <property type="match status" value="1"/>
</dbReference>
<dbReference type="InterPro" id="IPR018490">
    <property type="entry name" value="cNMP-bd_dom_sf"/>
</dbReference>
<dbReference type="GO" id="GO:0016020">
    <property type="term" value="C:membrane"/>
    <property type="evidence" value="ECO:0007669"/>
    <property type="project" value="UniProtKB-SubCell"/>
</dbReference>
<dbReference type="SMART" id="SM00100">
    <property type="entry name" value="cNMP"/>
    <property type="match status" value="1"/>
</dbReference>
<protein>
    <recommendedName>
        <fullName evidence="3">Cyclic nucleotide-binding domain-containing protein</fullName>
    </recommendedName>
</protein>
<evidence type="ECO:0000259" key="3">
    <source>
        <dbReference type="PROSITE" id="PS50042"/>
    </source>
</evidence>
<dbReference type="InterPro" id="IPR000595">
    <property type="entry name" value="cNMP-bd_dom"/>
</dbReference>
<dbReference type="SUPFAM" id="SSF51206">
    <property type="entry name" value="cAMP-binding domain-like"/>
    <property type="match status" value="2"/>
</dbReference>
<keyword evidence="2" id="KW-0407">Ion channel</keyword>
<gene>
    <name evidence="4" type="ORF">M0R45_037169</name>
</gene>
<keyword evidence="1" id="KW-0813">Transport</keyword>
<organism evidence="4 5">
    <name type="scientific">Rubus argutus</name>
    <name type="common">Southern blackberry</name>
    <dbReference type="NCBI Taxonomy" id="59490"/>
    <lineage>
        <taxon>Eukaryota</taxon>
        <taxon>Viridiplantae</taxon>
        <taxon>Streptophyta</taxon>
        <taxon>Embryophyta</taxon>
        <taxon>Tracheophyta</taxon>
        <taxon>Spermatophyta</taxon>
        <taxon>Magnoliopsida</taxon>
        <taxon>eudicotyledons</taxon>
        <taxon>Gunneridae</taxon>
        <taxon>Pentapetalae</taxon>
        <taxon>rosids</taxon>
        <taxon>fabids</taxon>
        <taxon>Rosales</taxon>
        <taxon>Rosaceae</taxon>
        <taxon>Rosoideae</taxon>
        <taxon>Rosoideae incertae sedis</taxon>
        <taxon>Rubus</taxon>
    </lineage>
</organism>
<dbReference type="CDD" id="cd00038">
    <property type="entry name" value="CAP_ED"/>
    <property type="match status" value="1"/>
</dbReference>
<sequence>MVLRDDIKYYLKNVEKIDSWLEKNGLTEQDFKLKIMEELLGKRHESKEFVLDPNRILSILSDNLRGEILEILYSSLDRLKKVRLFQNMDDSKLKEISKKLQHQRYTKSTTIISEEGLLEKILFIVDGVASIRKKYCHTIWELSAGKFYGEELLCSLDNLPKATESVKATTVVEALFIKADDLKTVLHNVNLPKSNEITTSYEVNLLPMLKKVPKLKAKDEEVLKKISGVLKKKSYTKGLQIIKVNEPLDMMFFVTSGTVGVRSSSKTRQKLVKVGEHYGKELVDWALDMQKLVKVGEHYGKELVGWALETAPTPLSAGTATTNSNVDVRILKKTDLMKVFCDTGSLSPMDSEESEPLC</sequence>
<evidence type="ECO:0000256" key="1">
    <source>
        <dbReference type="ARBA" id="ARBA00023286"/>
    </source>
</evidence>
<evidence type="ECO:0000256" key="2">
    <source>
        <dbReference type="ARBA" id="ARBA00023303"/>
    </source>
</evidence>
<keyword evidence="1" id="KW-0406">Ion transport</keyword>
<comment type="caution">
    <text evidence="4">The sequence shown here is derived from an EMBL/GenBank/DDBJ whole genome shotgun (WGS) entry which is preliminary data.</text>
</comment>
<dbReference type="PANTHER" id="PTHR45651">
    <property type="entry name" value="CYCLIC NUCLEOTIDE-GATED ION CHANNEL 15-RELATED-RELATED"/>
    <property type="match status" value="1"/>
</dbReference>
<dbReference type="EMBL" id="JBEDUW010000007">
    <property type="protein sequence ID" value="KAK9913351.1"/>
    <property type="molecule type" value="Genomic_DNA"/>
</dbReference>
<keyword evidence="1" id="KW-1071">Ligand-gated ion channel</keyword>
<dbReference type="Gene3D" id="2.60.120.10">
    <property type="entry name" value="Jelly Rolls"/>
    <property type="match status" value="2"/>
</dbReference>
<dbReference type="GO" id="GO:0034220">
    <property type="term" value="P:monoatomic ion transmembrane transport"/>
    <property type="evidence" value="ECO:0007669"/>
    <property type="project" value="UniProtKB-KW"/>
</dbReference>